<keyword evidence="3" id="KW-0663">Pyridoxal phosphate</keyword>
<dbReference type="InterPro" id="IPR015422">
    <property type="entry name" value="PyrdxlP-dep_Trfase_small"/>
</dbReference>
<evidence type="ECO:0000313" key="6">
    <source>
        <dbReference type="EMBL" id="GKV09016.1"/>
    </source>
</evidence>
<reference evidence="6 7" key="1">
    <citation type="journal article" date="2021" name="Commun. Biol.">
        <title>The genome of Shorea leprosula (Dipterocarpaceae) highlights the ecological relevance of drought in aseasonal tropical rainforests.</title>
        <authorList>
            <person name="Ng K.K.S."/>
            <person name="Kobayashi M.J."/>
            <person name="Fawcett J.A."/>
            <person name="Hatakeyama M."/>
            <person name="Paape T."/>
            <person name="Ng C.H."/>
            <person name="Ang C.C."/>
            <person name="Tnah L.H."/>
            <person name="Lee C.T."/>
            <person name="Nishiyama T."/>
            <person name="Sese J."/>
            <person name="O'Brien M.J."/>
            <person name="Copetti D."/>
            <person name="Mohd Noor M.I."/>
            <person name="Ong R.C."/>
            <person name="Putra M."/>
            <person name="Sireger I.Z."/>
            <person name="Indrioko S."/>
            <person name="Kosugi Y."/>
            <person name="Izuno A."/>
            <person name="Isagi Y."/>
            <person name="Lee S.L."/>
            <person name="Shimizu K.K."/>
        </authorList>
    </citation>
    <scope>NUCLEOTIDE SEQUENCE [LARGE SCALE GENOMIC DNA]</scope>
    <source>
        <strain evidence="6">214</strain>
    </source>
</reference>
<evidence type="ECO:0000256" key="2">
    <source>
        <dbReference type="ARBA" id="ARBA00022691"/>
    </source>
</evidence>
<dbReference type="GO" id="GO:0008483">
    <property type="term" value="F:transaminase activity"/>
    <property type="evidence" value="ECO:0007669"/>
    <property type="project" value="TreeGrafter"/>
</dbReference>
<dbReference type="EMBL" id="BPVZ01000030">
    <property type="protein sequence ID" value="GKV09016.1"/>
    <property type="molecule type" value="Genomic_DNA"/>
</dbReference>
<keyword evidence="2" id="KW-0949">S-adenosyl-L-methionine</keyword>
<dbReference type="InterPro" id="IPR004839">
    <property type="entry name" value="Aminotransferase_I/II_large"/>
</dbReference>
<comment type="caution">
    <text evidence="6">The sequence shown here is derived from an EMBL/GenBank/DDBJ whole genome shotgun (WGS) entry which is preliminary data.</text>
</comment>
<comment type="cofactor">
    <cofactor evidence="1">
        <name>pyridoxal 5'-phosphate</name>
        <dbReference type="ChEBI" id="CHEBI:597326"/>
    </cofactor>
</comment>
<dbReference type="InterPro" id="IPR050478">
    <property type="entry name" value="Ethylene_sulfur-biosynth"/>
</dbReference>
<keyword evidence="4" id="KW-0456">Lyase</keyword>
<accession>A0AAV5J991</accession>
<dbReference type="Pfam" id="PF00155">
    <property type="entry name" value="Aminotran_1_2"/>
    <property type="match status" value="1"/>
</dbReference>
<evidence type="ECO:0000259" key="5">
    <source>
        <dbReference type="Pfam" id="PF00155"/>
    </source>
</evidence>
<organism evidence="6 7">
    <name type="scientific">Rubroshorea leprosula</name>
    <dbReference type="NCBI Taxonomy" id="152421"/>
    <lineage>
        <taxon>Eukaryota</taxon>
        <taxon>Viridiplantae</taxon>
        <taxon>Streptophyta</taxon>
        <taxon>Embryophyta</taxon>
        <taxon>Tracheophyta</taxon>
        <taxon>Spermatophyta</taxon>
        <taxon>Magnoliopsida</taxon>
        <taxon>eudicotyledons</taxon>
        <taxon>Gunneridae</taxon>
        <taxon>Pentapetalae</taxon>
        <taxon>rosids</taxon>
        <taxon>malvids</taxon>
        <taxon>Malvales</taxon>
        <taxon>Dipterocarpaceae</taxon>
        <taxon>Rubroshorea</taxon>
    </lineage>
</organism>
<dbReference type="Gene3D" id="3.90.1150.10">
    <property type="entry name" value="Aspartate Aminotransferase, domain 1"/>
    <property type="match status" value="1"/>
</dbReference>
<name>A0AAV5J991_9ROSI</name>
<evidence type="ECO:0000313" key="7">
    <source>
        <dbReference type="Proteomes" id="UP001054252"/>
    </source>
</evidence>
<dbReference type="GO" id="GO:0016829">
    <property type="term" value="F:lyase activity"/>
    <property type="evidence" value="ECO:0007669"/>
    <property type="project" value="UniProtKB-KW"/>
</dbReference>
<dbReference type="Proteomes" id="UP001054252">
    <property type="component" value="Unassembled WGS sequence"/>
</dbReference>
<sequence length="152" mass="17275">MLVSGLEEAGVECLKVNAGLFCWVDMRKFLSRPTFEAEEELWKSILYSVRLNTSLGSSCHCSEPGWFRVCFANMSEEMVHTGIQRLKNFAELVSESYLVRKYKRGFSIERRLVFEKGDPQVARGIPSLELSLLGIALNRGFLLGMVKEMEEA</sequence>
<proteinExistence type="predicted"/>
<dbReference type="GO" id="GO:0030170">
    <property type="term" value="F:pyridoxal phosphate binding"/>
    <property type="evidence" value="ECO:0007669"/>
    <property type="project" value="InterPro"/>
</dbReference>
<dbReference type="SUPFAM" id="SSF53383">
    <property type="entry name" value="PLP-dependent transferases"/>
    <property type="match status" value="1"/>
</dbReference>
<dbReference type="AlphaFoldDB" id="A0AAV5J991"/>
<feature type="domain" description="Aminotransferase class I/classII large" evidence="5">
    <location>
        <begin position="2"/>
        <end position="86"/>
    </location>
</feature>
<dbReference type="GO" id="GO:0006520">
    <property type="term" value="P:amino acid metabolic process"/>
    <property type="evidence" value="ECO:0007669"/>
    <property type="project" value="TreeGrafter"/>
</dbReference>
<evidence type="ECO:0000256" key="3">
    <source>
        <dbReference type="ARBA" id="ARBA00022898"/>
    </source>
</evidence>
<dbReference type="PANTHER" id="PTHR43795:SF10">
    <property type="entry name" value="1-AMINOCYCLOPROPANE-1-CARBOXYLATE SYNTHASE 9"/>
    <property type="match status" value="1"/>
</dbReference>
<evidence type="ECO:0000256" key="4">
    <source>
        <dbReference type="ARBA" id="ARBA00023239"/>
    </source>
</evidence>
<keyword evidence="7" id="KW-1185">Reference proteome</keyword>
<evidence type="ECO:0000256" key="1">
    <source>
        <dbReference type="ARBA" id="ARBA00001933"/>
    </source>
</evidence>
<protein>
    <recommendedName>
        <fullName evidence="5">Aminotransferase class I/classII large domain-containing protein</fullName>
    </recommendedName>
</protein>
<gene>
    <name evidence="6" type="ORF">SLEP1_g20581</name>
</gene>
<dbReference type="PANTHER" id="PTHR43795">
    <property type="entry name" value="BIFUNCTIONAL ASPARTATE AMINOTRANSFERASE AND GLUTAMATE/ASPARTATE-PREPHENATE AMINOTRANSFERASE-RELATED"/>
    <property type="match status" value="1"/>
</dbReference>
<dbReference type="InterPro" id="IPR015424">
    <property type="entry name" value="PyrdxlP-dep_Trfase"/>
</dbReference>